<evidence type="ECO:0000256" key="3">
    <source>
        <dbReference type="ARBA" id="ARBA00022701"/>
    </source>
</evidence>
<feature type="domain" description="Gamma tubulin complex component C-terminal" evidence="7">
    <location>
        <begin position="509"/>
        <end position="874"/>
    </location>
</feature>
<gene>
    <name evidence="9" type="ORF">KFL_002740100</name>
</gene>
<organism evidence="9 10">
    <name type="scientific">Klebsormidium nitens</name>
    <name type="common">Green alga</name>
    <name type="synonym">Ulothrix nitens</name>
    <dbReference type="NCBI Taxonomy" id="105231"/>
    <lineage>
        <taxon>Eukaryota</taxon>
        <taxon>Viridiplantae</taxon>
        <taxon>Streptophyta</taxon>
        <taxon>Klebsormidiophyceae</taxon>
        <taxon>Klebsormidiales</taxon>
        <taxon>Klebsormidiaceae</taxon>
        <taxon>Klebsormidium</taxon>
    </lineage>
</organism>
<dbReference type="InterPro" id="IPR042241">
    <property type="entry name" value="GCP_C_sf"/>
</dbReference>
<keyword evidence="4 5" id="KW-0206">Cytoskeleton</keyword>
<protein>
    <recommendedName>
        <fullName evidence="5">Gamma-tubulin complex component</fullName>
    </recommendedName>
</protein>
<feature type="domain" description="Gamma tubulin complex component protein N-terminal" evidence="8">
    <location>
        <begin position="215"/>
        <end position="506"/>
    </location>
</feature>
<keyword evidence="10" id="KW-1185">Reference proteome</keyword>
<evidence type="ECO:0000259" key="8">
    <source>
        <dbReference type="Pfam" id="PF17681"/>
    </source>
</evidence>
<evidence type="ECO:0000256" key="1">
    <source>
        <dbReference type="ARBA" id="ARBA00010337"/>
    </source>
</evidence>
<feature type="region of interest" description="Disordered" evidence="6">
    <location>
        <begin position="776"/>
        <end position="805"/>
    </location>
</feature>
<dbReference type="Gene3D" id="1.20.120.1900">
    <property type="entry name" value="Gamma-tubulin complex, C-terminal domain"/>
    <property type="match status" value="1"/>
</dbReference>
<dbReference type="GO" id="GO:0007020">
    <property type="term" value="P:microtubule nucleation"/>
    <property type="evidence" value="ECO:0000318"/>
    <property type="project" value="GO_Central"/>
</dbReference>
<dbReference type="GO" id="GO:0031122">
    <property type="term" value="P:cytoplasmic microtubule organization"/>
    <property type="evidence" value="ECO:0000318"/>
    <property type="project" value="GO_Central"/>
</dbReference>
<name>A0A1Y1IAM4_KLENI</name>
<accession>A0A1Y1IAM4</accession>
<dbReference type="GO" id="GO:0005874">
    <property type="term" value="C:microtubule"/>
    <property type="evidence" value="ECO:0007669"/>
    <property type="project" value="UniProtKB-KW"/>
</dbReference>
<proteinExistence type="inferred from homology"/>
<dbReference type="EMBL" id="DF237223">
    <property type="protein sequence ID" value="GAQ86171.1"/>
    <property type="molecule type" value="Genomic_DNA"/>
</dbReference>
<dbReference type="GO" id="GO:0051321">
    <property type="term" value="P:meiotic cell cycle"/>
    <property type="evidence" value="ECO:0000318"/>
    <property type="project" value="GO_Central"/>
</dbReference>
<reference evidence="9 10" key="1">
    <citation type="journal article" date="2014" name="Nat. Commun.">
        <title>Klebsormidium flaccidum genome reveals primary factors for plant terrestrial adaptation.</title>
        <authorList>
            <person name="Hori K."/>
            <person name="Maruyama F."/>
            <person name="Fujisawa T."/>
            <person name="Togashi T."/>
            <person name="Yamamoto N."/>
            <person name="Seo M."/>
            <person name="Sato S."/>
            <person name="Yamada T."/>
            <person name="Mori H."/>
            <person name="Tajima N."/>
            <person name="Moriyama T."/>
            <person name="Ikeuchi M."/>
            <person name="Watanabe M."/>
            <person name="Wada H."/>
            <person name="Kobayashi K."/>
            <person name="Saito M."/>
            <person name="Masuda T."/>
            <person name="Sasaki-Sekimoto Y."/>
            <person name="Mashiguchi K."/>
            <person name="Awai K."/>
            <person name="Shimojima M."/>
            <person name="Masuda S."/>
            <person name="Iwai M."/>
            <person name="Nobusawa T."/>
            <person name="Narise T."/>
            <person name="Kondo S."/>
            <person name="Saito H."/>
            <person name="Sato R."/>
            <person name="Murakawa M."/>
            <person name="Ihara Y."/>
            <person name="Oshima-Yamada Y."/>
            <person name="Ohtaka K."/>
            <person name="Satoh M."/>
            <person name="Sonobe K."/>
            <person name="Ishii M."/>
            <person name="Ohtani R."/>
            <person name="Kanamori-Sato M."/>
            <person name="Honoki R."/>
            <person name="Miyazaki D."/>
            <person name="Mochizuki H."/>
            <person name="Umetsu J."/>
            <person name="Higashi K."/>
            <person name="Shibata D."/>
            <person name="Kamiya Y."/>
            <person name="Sato N."/>
            <person name="Nakamura Y."/>
            <person name="Tabata S."/>
            <person name="Ida S."/>
            <person name="Kurokawa K."/>
            <person name="Ohta H."/>
        </authorList>
    </citation>
    <scope>NUCLEOTIDE SEQUENCE [LARGE SCALE GENOMIC DNA]</scope>
    <source>
        <strain evidence="9 10">NIES-2285</strain>
    </source>
</reference>
<feature type="region of interest" description="Disordered" evidence="6">
    <location>
        <begin position="86"/>
        <end position="152"/>
    </location>
</feature>
<keyword evidence="3 5" id="KW-0493">Microtubule</keyword>
<dbReference type="OrthoDB" id="2192946at2759"/>
<dbReference type="OMA" id="QNMSGDP"/>
<dbReference type="GO" id="GO:0000922">
    <property type="term" value="C:spindle pole"/>
    <property type="evidence" value="ECO:0007669"/>
    <property type="project" value="InterPro"/>
</dbReference>
<evidence type="ECO:0000256" key="6">
    <source>
        <dbReference type="SAM" id="MobiDB-lite"/>
    </source>
</evidence>
<dbReference type="InterPro" id="IPR007259">
    <property type="entry name" value="GCP"/>
</dbReference>
<dbReference type="AlphaFoldDB" id="A0A1Y1IAM4"/>
<sequence>MPSLPSASRFTTSTTNGTANDSSSVGRPSADNEDSAIRNASQGSLATTPPPTPDTTPRVTSPTSIAAENRSRAQLAAELSKVELLRAAARGPGKPNARGITGQTSTAAAPTKAPGGSTPSDAGSIAARKDQRDLQQTVGQARQPPADDHFGRLIPGVTYPASVAWDEQRPYLTGDFLEASSSGSRTAQEGKRSVLGTGKSGVGKYSSAVQELLLIDDLLYAMGGADGEYVQARPKAGKLGEVVFNLDESMDLSLRELAKRILPLCESYHLIAHFVEVRWHYKHGLVSHALAAALRGLLQDYLIMVAQLEHQFRLGKLSMQGLLFYSQPMMDALGMLASVVKTALEDRLYGAGLLNLLQNKASALAGDKAARALLQKLVQDARAPYFRILERWVYGGEIDDPYEEFLIQEKKDFKKEGLRDDYRAGFWREHYVLRSEIPAFLAATAETIRTTGKYLNAIRECGEQIKGPDAGEDTRLHALADRVFLERINLAHMRASQQLLDVLLQKENLMGRLRSMKHYFLLDQGDFLVHFMDIARDELRLRPAQISVEKLQSLLELALRTSVCSADPFHEDLTCDVERQQLISQLHSSLRSGPDGRPVLDFTSLAEPGPSEGAPINISGLDTFTLDYKVRWPLTLVISRRALTKYQFIFRHLFHCKHVERQLCQTWQVHQTMRGLMGFTLMQPSYFLCQRMLHFIQTYQHYMTFEVLEPKWATFESKVATAKTVDEVIALHDEFQDSSLKECMLFWPQILKRVEKVKRACIFYCMVTQNLVPAVSLPDDDDEAERGSASGPPSRRPSVNSASSGGAYADFREQHKLRRELAIQHALQAAEDSGIEAKIQEAETAFNRDMMDLVVVLNSASQDEPYCAHLAQRLQGVGQGIAEFGMI</sequence>
<dbReference type="PANTHER" id="PTHR19302">
    <property type="entry name" value="GAMMA TUBULIN COMPLEX PROTEIN"/>
    <property type="match status" value="1"/>
</dbReference>
<keyword evidence="2 5" id="KW-0963">Cytoplasm</keyword>
<dbReference type="GO" id="GO:0051225">
    <property type="term" value="P:spindle assembly"/>
    <property type="evidence" value="ECO:0000318"/>
    <property type="project" value="GO_Central"/>
</dbReference>
<feature type="compositionally biased region" description="Polar residues" evidence="6">
    <location>
        <begin position="1"/>
        <end position="26"/>
    </location>
</feature>
<dbReference type="GO" id="GO:0043015">
    <property type="term" value="F:gamma-tubulin binding"/>
    <property type="evidence" value="ECO:0000318"/>
    <property type="project" value="GO_Central"/>
</dbReference>
<dbReference type="Pfam" id="PF04130">
    <property type="entry name" value="GCP_C_terminal"/>
    <property type="match status" value="1"/>
</dbReference>
<dbReference type="Pfam" id="PF17681">
    <property type="entry name" value="GCP_N_terminal"/>
    <property type="match status" value="1"/>
</dbReference>
<feature type="compositionally biased region" description="Low complexity" evidence="6">
    <location>
        <begin position="787"/>
        <end position="798"/>
    </location>
</feature>
<dbReference type="InterPro" id="IPR040457">
    <property type="entry name" value="GCP_C"/>
</dbReference>
<evidence type="ECO:0000256" key="4">
    <source>
        <dbReference type="ARBA" id="ARBA00023212"/>
    </source>
</evidence>
<comment type="subcellular location">
    <subcellularLocation>
        <location evidence="5">Cytoplasm</location>
        <location evidence="5">Cytoskeleton</location>
        <location evidence="5">Microtubule organizing center</location>
    </subcellularLocation>
</comment>
<evidence type="ECO:0000256" key="2">
    <source>
        <dbReference type="ARBA" id="ARBA00022490"/>
    </source>
</evidence>
<feature type="region of interest" description="Disordered" evidence="6">
    <location>
        <begin position="1"/>
        <end position="72"/>
    </location>
</feature>
<evidence type="ECO:0000256" key="5">
    <source>
        <dbReference type="RuleBase" id="RU363050"/>
    </source>
</evidence>
<dbReference type="PANTHER" id="PTHR19302:SF13">
    <property type="entry name" value="GAMMA-TUBULIN COMPLEX COMPONENT 2"/>
    <property type="match status" value="1"/>
</dbReference>
<dbReference type="InterPro" id="IPR041470">
    <property type="entry name" value="GCP_N"/>
</dbReference>
<dbReference type="Proteomes" id="UP000054558">
    <property type="component" value="Unassembled WGS sequence"/>
</dbReference>
<dbReference type="STRING" id="105231.A0A1Y1IAM4"/>
<evidence type="ECO:0000259" key="7">
    <source>
        <dbReference type="Pfam" id="PF04130"/>
    </source>
</evidence>
<dbReference type="GO" id="GO:0000930">
    <property type="term" value="C:gamma-tubulin complex"/>
    <property type="evidence" value="ECO:0000318"/>
    <property type="project" value="GO_Central"/>
</dbReference>
<evidence type="ECO:0000313" key="10">
    <source>
        <dbReference type="Proteomes" id="UP000054558"/>
    </source>
</evidence>
<evidence type="ECO:0000313" key="9">
    <source>
        <dbReference type="EMBL" id="GAQ86171.1"/>
    </source>
</evidence>
<comment type="function">
    <text evidence="5">Component of the gamma-tubulin ring complex (gTuRC) which mediates microtubule nucleation.</text>
</comment>
<dbReference type="GO" id="GO:0000278">
    <property type="term" value="P:mitotic cell cycle"/>
    <property type="evidence" value="ECO:0000318"/>
    <property type="project" value="GO_Central"/>
</dbReference>
<comment type="similarity">
    <text evidence="1 5">Belongs to the TUBGCP family.</text>
</comment>